<dbReference type="Pfam" id="PF01592">
    <property type="entry name" value="NifU_N"/>
    <property type="match status" value="1"/>
</dbReference>
<gene>
    <name evidence="3" type="ORF">EDD59_11816</name>
</gene>
<name>A0A4R3K3Q2_9FIRM</name>
<evidence type="ECO:0000313" key="3">
    <source>
        <dbReference type="EMBL" id="TCS77287.1"/>
    </source>
</evidence>
<dbReference type="OrthoDB" id="9804157at2"/>
<dbReference type="RefSeq" id="WP_132382270.1">
    <property type="nucleotide sequence ID" value="NZ_DAIQXH010000180.1"/>
</dbReference>
<dbReference type="Gene3D" id="3.90.1010.10">
    <property type="match status" value="1"/>
</dbReference>
<dbReference type="FunFam" id="3.90.1010.10:FF:000002">
    <property type="entry name" value="Iron-sulfur cluster assembly scaffold protein NifU"/>
    <property type="match status" value="1"/>
</dbReference>
<dbReference type="GO" id="GO:0051536">
    <property type="term" value="F:iron-sulfur cluster binding"/>
    <property type="evidence" value="ECO:0007669"/>
    <property type="project" value="InterPro"/>
</dbReference>
<dbReference type="Proteomes" id="UP000295726">
    <property type="component" value="Unassembled WGS sequence"/>
</dbReference>
<organism evidence="3 4">
    <name type="scientific">Muricomes intestini</name>
    <dbReference type="NCBI Taxonomy" id="1796634"/>
    <lineage>
        <taxon>Bacteria</taxon>
        <taxon>Bacillati</taxon>
        <taxon>Bacillota</taxon>
        <taxon>Clostridia</taxon>
        <taxon>Lachnospirales</taxon>
        <taxon>Lachnospiraceae</taxon>
        <taxon>Muricomes</taxon>
    </lineage>
</organism>
<accession>A0A4R3K3Q2</accession>
<dbReference type="NCBIfam" id="TIGR01994">
    <property type="entry name" value="SUF_scaf_2"/>
    <property type="match status" value="1"/>
</dbReference>
<dbReference type="AlphaFoldDB" id="A0A4R3K3Q2"/>
<reference evidence="3 4" key="1">
    <citation type="submission" date="2019-03" db="EMBL/GenBank/DDBJ databases">
        <title>Genomic Encyclopedia of Type Strains, Phase IV (KMG-IV): sequencing the most valuable type-strain genomes for metagenomic binning, comparative biology and taxonomic classification.</title>
        <authorList>
            <person name="Goeker M."/>
        </authorList>
    </citation>
    <scope>NUCLEOTIDE SEQUENCE [LARGE SCALE GENOMIC DNA]</scope>
    <source>
        <strain evidence="3 4">DSM 29489</strain>
    </source>
</reference>
<protein>
    <submittedName>
        <fullName evidence="3">Modular FeS cluster scaffolding protein NifU</fullName>
    </submittedName>
</protein>
<keyword evidence="4" id="KW-1185">Reference proteome</keyword>
<dbReference type="CDD" id="cd06664">
    <property type="entry name" value="IscU_like"/>
    <property type="match status" value="1"/>
</dbReference>
<evidence type="ECO:0000259" key="2">
    <source>
        <dbReference type="Pfam" id="PF01592"/>
    </source>
</evidence>
<dbReference type="GO" id="GO:0016226">
    <property type="term" value="P:iron-sulfur cluster assembly"/>
    <property type="evidence" value="ECO:0007669"/>
    <property type="project" value="InterPro"/>
</dbReference>
<dbReference type="GO" id="GO:0005506">
    <property type="term" value="F:iron ion binding"/>
    <property type="evidence" value="ECO:0007669"/>
    <property type="project" value="InterPro"/>
</dbReference>
<comment type="similarity">
    <text evidence="1">Belongs to the NifU family.</text>
</comment>
<feature type="domain" description="NIF system FeS cluster assembly NifU N-terminal" evidence="2">
    <location>
        <begin position="19"/>
        <end position="127"/>
    </location>
</feature>
<dbReference type="SUPFAM" id="SSF82649">
    <property type="entry name" value="SufE/NifU"/>
    <property type="match status" value="1"/>
</dbReference>
<dbReference type="InterPro" id="IPR002871">
    <property type="entry name" value="NIF_FeS_clus_asmbl_NifU_N"/>
</dbReference>
<evidence type="ECO:0000313" key="4">
    <source>
        <dbReference type="Proteomes" id="UP000295726"/>
    </source>
</evidence>
<evidence type="ECO:0000256" key="1">
    <source>
        <dbReference type="ARBA" id="ARBA00006420"/>
    </source>
</evidence>
<proteinExistence type="inferred from homology"/>
<dbReference type="EMBL" id="SLZZ01000018">
    <property type="protein sequence ID" value="TCS77287.1"/>
    <property type="molecule type" value="Genomic_DNA"/>
</dbReference>
<sequence>MEIKDLYNQIIVENSRAQWNRHPVEDKTISLEGVNPSCGDDIVLELRVKDGIIEDAGFVGDGCAISQASASIMVDLVKGKSVEEAKKLMKLFFRMIKGEITDEEQIKELEDAAALQGVSHMPARVKCAVLAWHTLEEALEEN</sequence>
<dbReference type="PANTHER" id="PTHR10093">
    <property type="entry name" value="IRON-SULFUR CLUSTER ASSEMBLY ENZYME NIFU HOMOLOG"/>
    <property type="match status" value="1"/>
</dbReference>
<comment type="caution">
    <text evidence="3">The sequence shown here is derived from an EMBL/GenBank/DDBJ whole genome shotgun (WGS) entry which is preliminary data.</text>
</comment>